<dbReference type="CDD" id="cd16015">
    <property type="entry name" value="LTA_synthase"/>
    <property type="match status" value="1"/>
</dbReference>
<evidence type="ECO:0000256" key="7">
    <source>
        <dbReference type="PIRSR" id="PIRSR005091-2"/>
    </source>
</evidence>
<gene>
    <name evidence="11" type="ORF">EZ315_05630</name>
</gene>
<evidence type="ECO:0000259" key="10">
    <source>
        <dbReference type="Pfam" id="PF00884"/>
    </source>
</evidence>
<dbReference type="Proteomes" id="UP000297635">
    <property type="component" value="Unassembled WGS sequence"/>
</dbReference>
<keyword evidence="5 9" id="KW-0472">Membrane</keyword>
<evidence type="ECO:0000313" key="12">
    <source>
        <dbReference type="Proteomes" id="UP000297635"/>
    </source>
</evidence>
<reference evidence="11 12" key="1">
    <citation type="submission" date="2019-02" db="EMBL/GenBank/DDBJ databases">
        <title>Isolation and identification of novel species under the genus Muribaculum.</title>
        <authorList>
            <person name="Miyake S."/>
            <person name="Ding Y."/>
            <person name="Low A."/>
            <person name="Soh M."/>
            <person name="Seedorf H."/>
        </authorList>
    </citation>
    <scope>NUCLEOTIDE SEQUENCE [LARGE SCALE GENOMIC DNA]</scope>
    <source>
        <strain evidence="11 12">TLL-A3</strain>
    </source>
</reference>
<dbReference type="InterPro" id="IPR012160">
    <property type="entry name" value="LtaS-like"/>
</dbReference>
<dbReference type="InterPro" id="IPR017850">
    <property type="entry name" value="Alkaline_phosphatase_core_sf"/>
</dbReference>
<dbReference type="InterPro" id="IPR000917">
    <property type="entry name" value="Sulfatase_N"/>
</dbReference>
<feature type="binding site" evidence="7">
    <location>
        <position position="428"/>
    </location>
    <ligand>
        <name>substrate</name>
    </ligand>
</feature>
<dbReference type="AlphaFoldDB" id="A0A4Z0VAD8"/>
<dbReference type="PANTHER" id="PTHR47371:SF3">
    <property type="entry name" value="PHOSPHOGLYCEROL TRANSFERASE I"/>
    <property type="match status" value="1"/>
</dbReference>
<keyword evidence="7" id="KW-0464">Manganese</keyword>
<feature type="binding site" evidence="8">
    <location>
        <position position="489"/>
    </location>
    <ligand>
        <name>Mn(2+)</name>
        <dbReference type="ChEBI" id="CHEBI:29035"/>
    </ligand>
</feature>
<dbReference type="RefSeq" id="WP_135471215.1">
    <property type="nucleotide sequence ID" value="NZ_CASJDB010000004.1"/>
</dbReference>
<evidence type="ECO:0000256" key="8">
    <source>
        <dbReference type="PIRSR" id="PIRSR005091-3"/>
    </source>
</evidence>
<evidence type="ECO:0000256" key="4">
    <source>
        <dbReference type="ARBA" id="ARBA00022989"/>
    </source>
</evidence>
<evidence type="ECO:0000256" key="2">
    <source>
        <dbReference type="ARBA" id="ARBA00022475"/>
    </source>
</evidence>
<dbReference type="PANTHER" id="PTHR47371">
    <property type="entry name" value="LIPOTEICHOIC ACID SYNTHASE"/>
    <property type="match status" value="1"/>
</dbReference>
<keyword evidence="12" id="KW-1185">Reference proteome</keyword>
<evidence type="ECO:0000256" key="1">
    <source>
        <dbReference type="ARBA" id="ARBA00004651"/>
    </source>
</evidence>
<dbReference type="GeneID" id="82149268"/>
<organism evidence="11 12">
    <name type="scientific">Duncaniella freteri</name>
    <dbReference type="NCBI Taxonomy" id="2530391"/>
    <lineage>
        <taxon>Bacteria</taxon>
        <taxon>Pseudomonadati</taxon>
        <taxon>Bacteroidota</taxon>
        <taxon>Bacteroidia</taxon>
        <taxon>Bacteroidales</taxon>
        <taxon>Muribaculaceae</taxon>
        <taxon>Duncaniella</taxon>
    </lineage>
</organism>
<proteinExistence type="predicted"/>
<dbReference type="PIRSF" id="PIRSF005091">
    <property type="entry name" value="Mmb_sulf_HI1246"/>
    <property type="match status" value="1"/>
</dbReference>
<dbReference type="GO" id="GO:0005886">
    <property type="term" value="C:plasma membrane"/>
    <property type="evidence" value="ECO:0007669"/>
    <property type="project" value="UniProtKB-SubCell"/>
</dbReference>
<feature type="transmembrane region" description="Helical" evidence="9">
    <location>
        <begin position="108"/>
        <end position="138"/>
    </location>
</feature>
<feature type="active site" evidence="6">
    <location>
        <position position="316"/>
    </location>
</feature>
<evidence type="ECO:0000256" key="6">
    <source>
        <dbReference type="PIRSR" id="PIRSR005091-1"/>
    </source>
</evidence>
<dbReference type="Pfam" id="PF00884">
    <property type="entry name" value="Sulfatase"/>
    <property type="match status" value="1"/>
</dbReference>
<feature type="transmembrane region" description="Helical" evidence="9">
    <location>
        <begin position="41"/>
        <end position="61"/>
    </location>
</feature>
<feature type="transmembrane region" description="Helical" evidence="9">
    <location>
        <begin position="150"/>
        <end position="167"/>
    </location>
</feature>
<feature type="binding site" evidence="8">
    <location>
        <position position="490"/>
    </location>
    <ligand>
        <name>Mn(2+)</name>
        <dbReference type="ChEBI" id="CHEBI:29035"/>
    </ligand>
</feature>
<dbReference type="SUPFAM" id="SSF53649">
    <property type="entry name" value="Alkaline phosphatase-like"/>
    <property type="match status" value="1"/>
</dbReference>
<feature type="binding site" evidence="8">
    <location>
        <position position="274"/>
    </location>
    <ligand>
        <name>Mn(2+)</name>
        <dbReference type="ChEBI" id="CHEBI:29035"/>
    </ligand>
</feature>
<evidence type="ECO:0000256" key="3">
    <source>
        <dbReference type="ARBA" id="ARBA00022692"/>
    </source>
</evidence>
<keyword evidence="4 9" id="KW-1133">Transmembrane helix</keyword>
<feature type="transmembrane region" description="Helical" evidence="9">
    <location>
        <begin position="14"/>
        <end position="35"/>
    </location>
</feature>
<dbReference type="InterPro" id="IPR050448">
    <property type="entry name" value="OpgB/LTA_synthase_biosynth"/>
</dbReference>
<sequence>MKLLISSQSFKDTFIDYSASAMALWSILCVFTLSIGDSLRLFYNVLYFIGDSALLLAPVWLLPRRLRWLSVVPVWLTSVYLTASSMYFRYWGDLLPLSSVFEPDNWNSFVFGSISHLLAWSDVVMCILPLGLLVFLLWRRRKYAPANLSWKWRSAGFAASVFIWVMAEICSFYHMSGYLASIEKDNSVGEIFNYRFGDEYAYSRMHDLSLSWKSGYVYFMVNNIKSLGDIQERLVLDENYKESLSRALRSLGGVDNSGRYVSNRDKNLILIIVESLNSGVLTDYGQRLAPELCSLMEKPGTISCLRIYDQVKSGCSSDGQLIYNTGLLPLESGCLAQQFAGNSFPSLAKSLRPRPSIECIVEDGRVWNHKETTLAYGYDALYDAGEIRRLGMDPLEVGGDRAVFEMALQKIGSLPEPFFAQVVTLSMHFPFQDPGIDRLAWIDRITGISPSERNYLQSVAYFDRQLGWFLGMLKAKGIYDRSVIVIASDHDRPYKSVDGIIDSTESLPIAFIALNTGGATRLIDKDAWQMDVYPTILDIMGVTGTDYRGLGTSLVTPDDSLPGTGIPVEEIAGISEKIIRSDFFR</sequence>
<evidence type="ECO:0000313" key="11">
    <source>
        <dbReference type="EMBL" id="TGG40202.1"/>
    </source>
</evidence>
<dbReference type="EMBL" id="SJSA01000001">
    <property type="protein sequence ID" value="TGG40202.1"/>
    <property type="molecule type" value="Genomic_DNA"/>
</dbReference>
<keyword evidence="2" id="KW-1003">Cell membrane</keyword>
<evidence type="ECO:0000256" key="5">
    <source>
        <dbReference type="ARBA" id="ARBA00023136"/>
    </source>
</evidence>
<keyword evidence="7" id="KW-0479">Metal-binding</keyword>
<keyword evidence="3 9" id="KW-0812">Transmembrane</keyword>
<protein>
    <submittedName>
        <fullName evidence="11">Alkaline phosphatase family protein</fullName>
    </submittedName>
</protein>
<comment type="subcellular location">
    <subcellularLocation>
        <location evidence="1">Cell membrane</location>
        <topology evidence="1">Multi-pass membrane protein</topology>
    </subcellularLocation>
</comment>
<feature type="transmembrane region" description="Helical" evidence="9">
    <location>
        <begin position="68"/>
        <end position="88"/>
    </location>
</feature>
<dbReference type="GO" id="GO:0046872">
    <property type="term" value="F:metal ion binding"/>
    <property type="evidence" value="ECO:0007669"/>
    <property type="project" value="UniProtKB-KW"/>
</dbReference>
<evidence type="ECO:0000256" key="9">
    <source>
        <dbReference type="SAM" id="Phobius"/>
    </source>
</evidence>
<dbReference type="Gene3D" id="3.40.720.10">
    <property type="entry name" value="Alkaline Phosphatase, subunit A"/>
    <property type="match status" value="1"/>
</dbReference>
<name>A0A4Z0VAD8_9BACT</name>
<feature type="domain" description="Sulfatase N-terminal" evidence="10">
    <location>
        <begin position="398"/>
        <end position="542"/>
    </location>
</feature>
<accession>A0A4Z0VAD8</accession>
<comment type="caution">
    <text evidence="11">The sequence shown here is derived from an EMBL/GenBank/DDBJ whole genome shotgun (WGS) entry which is preliminary data.</text>
</comment>